<evidence type="ECO:0008006" key="7">
    <source>
        <dbReference type="Google" id="ProtNLM"/>
    </source>
</evidence>
<gene>
    <name evidence="5" type="ORF">O3P69_011427</name>
</gene>
<dbReference type="GO" id="GO:0090307">
    <property type="term" value="P:mitotic spindle assembly"/>
    <property type="evidence" value="ECO:0007669"/>
    <property type="project" value="TreeGrafter"/>
</dbReference>
<dbReference type="Proteomes" id="UP001487740">
    <property type="component" value="Unassembled WGS sequence"/>
</dbReference>
<evidence type="ECO:0000256" key="1">
    <source>
        <dbReference type="ARBA" id="ARBA00004267"/>
    </source>
</evidence>
<dbReference type="GO" id="GO:0000931">
    <property type="term" value="C:gamma-tubulin ring complex"/>
    <property type="evidence" value="ECO:0007669"/>
    <property type="project" value="InterPro"/>
</dbReference>
<comment type="caution">
    <text evidence="5">The sequence shown here is derived from an EMBL/GenBank/DDBJ whole genome shotgun (WGS) entry which is preliminary data.</text>
</comment>
<evidence type="ECO:0000256" key="3">
    <source>
        <dbReference type="ARBA" id="ARBA00022490"/>
    </source>
</evidence>
<evidence type="ECO:0000256" key="4">
    <source>
        <dbReference type="ARBA" id="ARBA00023212"/>
    </source>
</evidence>
<comment type="subcellular location">
    <subcellularLocation>
        <location evidence="1">Cytoplasm</location>
        <location evidence="1">Cytoskeleton</location>
        <location evidence="1">Microtubule organizing center</location>
    </subcellularLocation>
</comment>
<dbReference type="AlphaFoldDB" id="A0AAW0T7G1"/>
<reference evidence="5 6" key="1">
    <citation type="submission" date="2023-03" db="EMBL/GenBank/DDBJ databases">
        <title>High-quality genome of Scylla paramamosain provides insights in environmental adaptation.</title>
        <authorList>
            <person name="Zhang L."/>
        </authorList>
    </citation>
    <scope>NUCLEOTIDE SEQUENCE [LARGE SCALE GENOMIC DNA]</scope>
    <source>
        <strain evidence="5">LZ_2023a</strain>
        <tissue evidence="5">Muscle</tissue>
    </source>
</reference>
<dbReference type="EMBL" id="JARAKH010000038">
    <property type="protein sequence ID" value="KAK8382866.1"/>
    <property type="molecule type" value="Genomic_DNA"/>
</dbReference>
<dbReference type="EMBL" id="JARAKH010000038">
    <property type="protein sequence ID" value="KAK8382864.1"/>
    <property type="molecule type" value="Genomic_DNA"/>
</dbReference>
<comment type="similarity">
    <text evidence="2">Belongs to the MOZART1 family.</text>
</comment>
<dbReference type="EMBL" id="JARAKH010000038">
    <property type="protein sequence ID" value="KAK8382865.1"/>
    <property type="molecule type" value="Genomic_DNA"/>
</dbReference>
<dbReference type="PANTHER" id="PTHR28520:SF2">
    <property type="entry name" value="MITOTIC-SPINDLE ORGANIZING PROTEIN 1"/>
    <property type="match status" value="1"/>
</dbReference>
<dbReference type="EMBL" id="JARAKH010000038">
    <property type="protein sequence ID" value="KAK8382861.1"/>
    <property type="molecule type" value="Genomic_DNA"/>
</dbReference>
<protein>
    <recommendedName>
        <fullName evidence="7">Mitotic-spindle organizing protein 1</fullName>
    </recommendedName>
</protein>
<dbReference type="Pfam" id="PF12554">
    <property type="entry name" value="MOZART1"/>
    <property type="match status" value="1"/>
</dbReference>
<sequence length="78" mass="8477">MSTPDSSVVTAKETFQILMEMSKLLNTRLDETTLALCVRLCDNGANPESLAKVVNELMRVKNEMNVTNTTQGRGGTGT</sequence>
<name>A0AAW0T7G1_SCYPA</name>
<keyword evidence="3" id="KW-0963">Cytoplasm</keyword>
<dbReference type="GO" id="GO:0051415">
    <property type="term" value="P:microtubule nucleation by interphase microtubule organizing center"/>
    <property type="evidence" value="ECO:0007669"/>
    <property type="project" value="TreeGrafter"/>
</dbReference>
<evidence type="ECO:0000313" key="6">
    <source>
        <dbReference type="Proteomes" id="UP001487740"/>
    </source>
</evidence>
<keyword evidence="4" id="KW-0206">Cytoskeleton</keyword>
<keyword evidence="6" id="KW-1185">Reference proteome</keyword>
<dbReference type="EMBL" id="JARAKH010000038">
    <property type="protein sequence ID" value="KAK8382863.1"/>
    <property type="molecule type" value="Genomic_DNA"/>
</dbReference>
<dbReference type="PANTHER" id="PTHR28520">
    <property type="entry name" value="MITOTIC-SPINDLE ORGANIZING PROTEIN 1"/>
    <property type="match status" value="1"/>
</dbReference>
<proteinExistence type="inferred from homology"/>
<evidence type="ECO:0000256" key="2">
    <source>
        <dbReference type="ARBA" id="ARBA00011015"/>
    </source>
</evidence>
<dbReference type="InterPro" id="IPR022214">
    <property type="entry name" value="MZT1"/>
</dbReference>
<dbReference type="GO" id="GO:0031021">
    <property type="term" value="C:interphase microtubule organizing center"/>
    <property type="evidence" value="ECO:0007669"/>
    <property type="project" value="TreeGrafter"/>
</dbReference>
<accession>A0AAW0T7G1</accession>
<organism evidence="5 6">
    <name type="scientific">Scylla paramamosain</name>
    <name type="common">Mud crab</name>
    <dbReference type="NCBI Taxonomy" id="85552"/>
    <lineage>
        <taxon>Eukaryota</taxon>
        <taxon>Metazoa</taxon>
        <taxon>Ecdysozoa</taxon>
        <taxon>Arthropoda</taxon>
        <taxon>Crustacea</taxon>
        <taxon>Multicrustacea</taxon>
        <taxon>Malacostraca</taxon>
        <taxon>Eumalacostraca</taxon>
        <taxon>Eucarida</taxon>
        <taxon>Decapoda</taxon>
        <taxon>Pleocyemata</taxon>
        <taxon>Brachyura</taxon>
        <taxon>Eubrachyura</taxon>
        <taxon>Portunoidea</taxon>
        <taxon>Portunidae</taxon>
        <taxon>Portuninae</taxon>
        <taxon>Scylla</taxon>
    </lineage>
</organism>
<evidence type="ECO:0000313" key="5">
    <source>
        <dbReference type="EMBL" id="KAK8382866.1"/>
    </source>
</evidence>
<dbReference type="EMBL" id="JARAKH010000038">
    <property type="protein sequence ID" value="KAK8382862.1"/>
    <property type="molecule type" value="Genomic_DNA"/>
</dbReference>
<dbReference type="GO" id="GO:0005813">
    <property type="term" value="C:centrosome"/>
    <property type="evidence" value="ECO:0007669"/>
    <property type="project" value="TreeGrafter"/>
</dbReference>
<dbReference type="GO" id="GO:0033566">
    <property type="term" value="P:gamma-tubulin complex localization"/>
    <property type="evidence" value="ECO:0007669"/>
    <property type="project" value="InterPro"/>
</dbReference>
<dbReference type="GO" id="GO:0005819">
    <property type="term" value="C:spindle"/>
    <property type="evidence" value="ECO:0007669"/>
    <property type="project" value="TreeGrafter"/>
</dbReference>